<dbReference type="PROSITE" id="PS50222">
    <property type="entry name" value="EF_HAND_2"/>
    <property type="match status" value="1"/>
</dbReference>
<feature type="compositionally biased region" description="Low complexity" evidence="2">
    <location>
        <begin position="314"/>
        <end position="327"/>
    </location>
</feature>
<evidence type="ECO:0000256" key="1">
    <source>
        <dbReference type="ARBA" id="ARBA00022801"/>
    </source>
</evidence>
<gene>
    <name evidence="4" type="ORF">FHS27_001604</name>
</gene>
<dbReference type="Pfam" id="PF20434">
    <property type="entry name" value="BD-FAE"/>
    <property type="match status" value="1"/>
</dbReference>
<keyword evidence="1" id="KW-0378">Hydrolase</keyword>
<feature type="compositionally biased region" description="Basic and acidic residues" evidence="2">
    <location>
        <begin position="353"/>
        <end position="367"/>
    </location>
</feature>
<reference evidence="4 5" key="1">
    <citation type="submission" date="2020-08" db="EMBL/GenBank/DDBJ databases">
        <title>Genomic Encyclopedia of Type Strains, Phase III (KMG-III): the genomes of soil and plant-associated and newly described type strains.</title>
        <authorList>
            <person name="Whitman W."/>
        </authorList>
    </citation>
    <scope>NUCLEOTIDE SEQUENCE [LARGE SCALE GENOMIC DNA]</scope>
    <source>
        <strain evidence="4 5">CECT 8075</strain>
    </source>
</reference>
<dbReference type="AlphaFoldDB" id="A0A7W5DWG6"/>
<dbReference type="InterPro" id="IPR050300">
    <property type="entry name" value="GDXG_lipolytic_enzyme"/>
</dbReference>
<comment type="caution">
    <text evidence="4">The sequence shown here is derived from an EMBL/GenBank/DDBJ whole genome shotgun (WGS) entry which is preliminary data.</text>
</comment>
<dbReference type="Gene3D" id="3.40.50.1820">
    <property type="entry name" value="alpha/beta hydrolase"/>
    <property type="match status" value="1"/>
</dbReference>
<dbReference type="EMBL" id="JACHXU010000004">
    <property type="protein sequence ID" value="MBB3205800.1"/>
    <property type="molecule type" value="Genomic_DNA"/>
</dbReference>
<dbReference type="SUPFAM" id="SSF53474">
    <property type="entry name" value="alpha/beta-Hydrolases"/>
    <property type="match status" value="1"/>
</dbReference>
<organism evidence="4 5">
    <name type="scientific">Aporhodopirellula rubra</name>
    <dbReference type="NCBI Taxonomy" id="980271"/>
    <lineage>
        <taxon>Bacteria</taxon>
        <taxon>Pseudomonadati</taxon>
        <taxon>Planctomycetota</taxon>
        <taxon>Planctomycetia</taxon>
        <taxon>Pirellulales</taxon>
        <taxon>Pirellulaceae</taxon>
        <taxon>Aporhodopirellula</taxon>
    </lineage>
</organism>
<dbReference type="InterPro" id="IPR011992">
    <property type="entry name" value="EF-hand-dom_pair"/>
</dbReference>
<evidence type="ECO:0000259" key="3">
    <source>
        <dbReference type="PROSITE" id="PS50222"/>
    </source>
</evidence>
<dbReference type="InterPro" id="IPR049492">
    <property type="entry name" value="BD-FAE-like_dom"/>
</dbReference>
<keyword evidence="5" id="KW-1185">Reference proteome</keyword>
<proteinExistence type="predicted"/>
<sequence length="400" mass="43693">MHWSPILIATLIAATVTVTHESQAQTPSRPLRNALANRRGLDGVTIHRDIPYVKNGHDRQKLDLYVPESTEPLPLIIWIHGGGWQGGSKDGCPPLRAGYATKGYAVASIGYRLSGHAKFPAQIEDCKSAIRWLRAHAKDHGLDPDRFGAWGSSAGGHLVALVGTSGDVDEFEAGELLNHSSRVQAVCDYYGPTDLNAFVVAPGYERHASADSPESKLIGGTVSEHPEIANKINPITFVSKDDPPFLIVHGDKDGTVPVNQSELLFESLKKTGVPVHFHTIHGAGHGGPAFNEPIIADMVNDFFDAKLKGNTAEATAAEATQSENTASVTESPRRAETRPQGGMLQWDNVVSRQDSDKDGKISEEEFRGPAPLFQRLDQDRDGYITRREHERLLESRRRND</sequence>
<dbReference type="PANTHER" id="PTHR48081">
    <property type="entry name" value="AB HYDROLASE SUPERFAMILY PROTEIN C4A8.06C"/>
    <property type="match status" value="1"/>
</dbReference>
<dbReference type="GO" id="GO:0005509">
    <property type="term" value="F:calcium ion binding"/>
    <property type="evidence" value="ECO:0007669"/>
    <property type="project" value="InterPro"/>
</dbReference>
<dbReference type="Gene3D" id="1.10.238.10">
    <property type="entry name" value="EF-hand"/>
    <property type="match status" value="1"/>
</dbReference>
<feature type="domain" description="EF-hand" evidence="3">
    <location>
        <begin position="372"/>
        <end position="399"/>
    </location>
</feature>
<evidence type="ECO:0000313" key="4">
    <source>
        <dbReference type="EMBL" id="MBB3205800.1"/>
    </source>
</evidence>
<dbReference type="GO" id="GO:0016787">
    <property type="term" value="F:hydrolase activity"/>
    <property type="evidence" value="ECO:0007669"/>
    <property type="project" value="UniProtKB-KW"/>
</dbReference>
<dbReference type="InterPro" id="IPR002048">
    <property type="entry name" value="EF_hand_dom"/>
</dbReference>
<evidence type="ECO:0000313" key="5">
    <source>
        <dbReference type="Proteomes" id="UP000536179"/>
    </source>
</evidence>
<dbReference type="PANTHER" id="PTHR48081:SF13">
    <property type="entry name" value="ALPHA_BETA HYDROLASE"/>
    <property type="match status" value="1"/>
</dbReference>
<dbReference type="SUPFAM" id="SSF47473">
    <property type="entry name" value="EF-hand"/>
    <property type="match status" value="1"/>
</dbReference>
<feature type="region of interest" description="Disordered" evidence="2">
    <location>
        <begin position="314"/>
        <end position="381"/>
    </location>
</feature>
<accession>A0A7W5DWG6</accession>
<evidence type="ECO:0000256" key="2">
    <source>
        <dbReference type="SAM" id="MobiDB-lite"/>
    </source>
</evidence>
<protein>
    <submittedName>
        <fullName evidence="4">Acetyl esterase/lipase</fullName>
    </submittedName>
</protein>
<name>A0A7W5DWG6_9BACT</name>
<dbReference type="RefSeq" id="WP_246419242.1">
    <property type="nucleotide sequence ID" value="NZ_JACHXU010000004.1"/>
</dbReference>
<dbReference type="Proteomes" id="UP000536179">
    <property type="component" value="Unassembled WGS sequence"/>
</dbReference>
<dbReference type="InterPro" id="IPR029058">
    <property type="entry name" value="AB_hydrolase_fold"/>
</dbReference>
<dbReference type="Pfam" id="PF13202">
    <property type="entry name" value="EF-hand_5"/>
    <property type="match status" value="2"/>
</dbReference>